<dbReference type="AlphaFoldDB" id="A0A6S7K977"/>
<keyword evidence="2" id="KW-1185">Reference proteome</keyword>
<evidence type="ECO:0000313" key="1">
    <source>
        <dbReference type="EMBL" id="CAB4040218.1"/>
    </source>
</evidence>
<organism evidence="1 2">
    <name type="scientific">Paramuricea clavata</name>
    <name type="common">Red gorgonian</name>
    <name type="synonym">Violescent sea-whip</name>
    <dbReference type="NCBI Taxonomy" id="317549"/>
    <lineage>
        <taxon>Eukaryota</taxon>
        <taxon>Metazoa</taxon>
        <taxon>Cnidaria</taxon>
        <taxon>Anthozoa</taxon>
        <taxon>Octocorallia</taxon>
        <taxon>Malacalcyonacea</taxon>
        <taxon>Plexauridae</taxon>
        <taxon>Paramuricea</taxon>
    </lineage>
</organism>
<name>A0A6S7K977_PARCT</name>
<protein>
    <submittedName>
        <fullName evidence="1">Uncharacterized protein</fullName>
    </submittedName>
</protein>
<gene>
    <name evidence="1" type="ORF">PACLA_8A006183</name>
</gene>
<comment type="caution">
    <text evidence="1">The sequence shown here is derived from an EMBL/GenBank/DDBJ whole genome shotgun (WGS) entry which is preliminary data.</text>
</comment>
<reference evidence="1" key="1">
    <citation type="submission" date="2020-04" db="EMBL/GenBank/DDBJ databases">
        <authorList>
            <person name="Alioto T."/>
            <person name="Alioto T."/>
            <person name="Gomez Garrido J."/>
        </authorList>
    </citation>
    <scope>NUCLEOTIDE SEQUENCE</scope>
    <source>
        <strain evidence="1">A484AB</strain>
    </source>
</reference>
<feature type="non-terminal residue" evidence="1">
    <location>
        <position position="1"/>
    </location>
</feature>
<dbReference type="EMBL" id="CACRXK020026479">
    <property type="protein sequence ID" value="CAB4040218.1"/>
    <property type="molecule type" value="Genomic_DNA"/>
</dbReference>
<evidence type="ECO:0000313" key="2">
    <source>
        <dbReference type="Proteomes" id="UP001152795"/>
    </source>
</evidence>
<accession>A0A6S7K977</accession>
<dbReference type="Proteomes" id="UP001152795">
    <property type="component" value="Unassembled WGS sequence"/>
</dbReference>
<sequence>MASANVETTQGLPKAFKVISVATARPNGNESGSHVTSPTQIQKVSLVKLAPLEKTNASKTL</sequence>
<proteinExistence type="predicted"/>